<protein>
    <submittedName>
        <fullName evidence="1">Uncharacterized protein</fullName>
    </submittedName>
</protein>
<evidence type="ECO:0000313" key="1">
    <source>
        <dbReference type="EMBL" id="JAD78525.1"/>
    </source>
</evidence>
<accession>A0A0A9CYP4</accession>
<dbReference type="AlphaFoldDB" id="A0A0A9CYP4"/>
<reference evidence="1" key="2">
    <citation type="journal article" date="2015" name="Data Brief">
        <title>Shoot transcriptome of the giant reed, Arundo donax.</title>
        <authorList>
            <person name="Barrero R.A."/>
            <person name="Guerrero F.D."/>
            <person name="Moolhuijzen P."/>
            <person name="Goolsby J.A."/>
            <person name="Tidwell J."/>
            <person name="Bellgard S.E."/>
            <person name="Bellgard M.I."/>
        </authorList>
    </citation>
    <scope>NUCLEOTIDE SEQUENCE</scope>
    <source>
        <tissue evidence="1">Shoot tissue taken approximately 20 cm above the soil surface</tissue>
    </source>
</reference>
<sequence length="96" mass="10505">MLPFNLRLRPSLPRLVPFPRRPPGGSPACQSVGDVRLLSISTAVARRIRLVHTALSQWRWWLLQLLFCSGKPGRSLSPGVRNSGGGVGFVFLSVDA</sequence>
<reference evidence="1" key="1">
    <citation type="submission" date="2014-09" db="EMBL/GenBank/DDBJ databases">
        <authorList>
            <person name="Magalhaes I.L.F."/>
            <person name="Oliveira U."/>
            <person name="Santos F.R."/>
            <person name="Vidigal T.H.D.A."/>
            <person name="Brescovit A.D."/>
            <person name="Santos A.J."/>
        </authorList>
    </citation>
    <scope>NUCLEOTIDE SEQUENCE</scope>
    <source>
        <tissue evidence="1">Shoot tissue taken approximately 20 cm above the soil surface</tissue>
    </source>
</reference>
<organism evidence="1">
    <name type="scientific">Arundo donax</name>
    <name type="common">Giant reed</name>
    <name type="synonym">Donax arundinaceus</name>
    <dbReference type="NCBI Taxonomy" id="35708"/>
    <lineage>
        <taxon>Eukaryota</taxon>
        <taxon>Viridiplantae</taxon>
        <taxon>Streptophyta</taxon>
        <taxon>Embryophyta</taxon>
        <taxon>Tracheophyta</taxon>
        <taxon>Spermatophyta</taxon>
        <taxon>Magnoliopsida</taxon>
        <taxon>Liliopsida</taxon>
        <taxon>Poales</taxon>
        <taxon>Poaceae</taxon>
        <taxon>PACMAD clade</taxon>
        <taxon>Arundinoideae</taxon>
        <taxon>Arundineae</taxon>
        <taxon>Arundo</taxon>
    </lineage>
</organism>
<proteinExistence type="predicted"/>
<name>A0A0A9CYP4_ARUDO</name>
<dbReference type="EMBL" id="GBRH01219370">
    <property type="protein sequence ID" value="JAD78525.1"/>
    <property type="molecule type" value="Transcribed_RNA"/>
</dbReference>